<keyword evidence="1" id="KW-0812">Transmembrane</keyword>
<comment type="caution">
    <text evidence="2">The sequence shown here is derived from an EMBL/GenBank/DDBJ whole genome shotgun (WGS) entry which is preliminary data.</text>
</comment>
<feature type="transmembrane region" description="Helical" evidence="1">
    <location>
        <begin position="6"/>
        <end position="24"/>
    </location>
</feature>
<evidence type="ECO:0000256" key="1">
    <source>
        <dbReference type="SAM" id="Phobius"/>
    </source>
</evidence>
<keyword evidence="1" id="KW-1133">Transmembrane helix</keyword>
<dbReference type="Proteomes" id="UP000230463">
    <property type="component" value="Unassembled WGS sequence"/>
</dbReference>
<reference evidence="2 3" key="1">
    <citation type="journal article" date="2017" name="MBio">
        <title>Type VI secretion-mediated competition in the bee gut microbiome.</title>
        <authorList>
            <person name="Steele M.I."/>
            <person name="Kwong W.K."/>
            <person name="Powell J.E."/>
            <person name="Whiteley M."/>
            <person name="Moran N.A."/>
        </authorList>
    </citation>
    <scope>NUCLEOTIDE SEQUENCE [LARGE SCALE GENOMIC DNA]</scope>
    <source>
        <strain evidence="2 3">HK3</strain>
    </source>
</reference>
<name>A0A855FN01_9NEIS</name>
<proteinExistence type="predicted"/>
<sequence>MFLIFVGIIVITFFLPLCGVWILVKLTDLAKAHPKPAKYILIIMFIILMVAGGLKIRDIYYEKSPYYFWNELIRKNSKPDDITQEEFEAKNRAGYCWRDRKYYSKEELWYKAMKSLTGRMIYENKFYWDNKVVNINDDFLPTEEECARWNGCRVFKIPMNPDKEKFLKANIENKSDFWKGIDILIKHNEAQSFIFASDKNYVNDDFKLKNYILIHKLDNPAYLSVYDSNSCCTVLNKSEWSLIRKNYILKYTGNSVGTFMEESKTPSDININSWGIGNFYFGVTHSHLISVTEFITGVKSKIPKNPSKIFLLNNCGDILYKPYYFVPDLIR</sequence>
<evidence type="ECO:0000313" key="2">
    <source>
        <dbReference type="EMBL" id="PIT59494.1"/>
    </source>
</evidence>
<dbReference type="EMBL" id="MEIU01000058">
    <property type="protein sequence ID" value="PIT59494.1"/>
    <property type="molecule type" value="Genomic_DNA"/>
</dbReference>
<protein>
    <submittedName>
        <fullName evidence="2">Uncharacterized protein</fullName>
    </submittedName>
</protein>
<accession>A0A855FN01</accession>
<gene>
    <name evidence="2" type="ORF">BHC57_07790</name>
</gene>
<evidence type="ECO:0000313" key="3">
    <source>
        <dbReference type="Proteomes" id="UP000230463"/>
    </source>
</evidence>
<organism evidence="2 3">
    <name type="scientific">Snodgrassella alvi</name>
    <dbReference type="NCBI Taxonomy" id="1196083"/>
    <lineage>
        <taxon>Bacteria</taxon>
        <taxon>Pseudomonadati</taxon>
        <taxon>Pseudomonadota</taxon>
        <taxon>Betaproteobacteria</taxon>
        <taxon>Neisseriales</taxon>
        <taxon>Neisseriaceae</taxon>
        <taxon>Snodgrassella</taxon>
    </lineage>
</organism>
<feature type="transmembrane region" description="Helical" evidence="1">
    <location>
        <begin position="36"/>
        <end position="54"/>
    </location>
</feature>
<dbReference type="AlphaFoldDB" id="A0A855FN01"/>
<keyword evidence="1" id="KW-0472">Membrane</keyword>